<organism evidence="1 2">
    <name type="scientific">Mucilaginibacter litoreus</name>
    <dbReference type="NCBI Taxonomy" id="1048221"/>
    <lineage>
        <taxon>Bacteria</taxon>
        <taxon>Pseudomonadati</taxon>
        <taxon>Bacteroidota</taxon>
        <taxon>Sphingobacteriia</taxon>
        <taxon>Sphingobacteriales</taxon>
        <taxon>Sphingobacteriaceae</taxon>
        <taxon>Mucilaginibacter</taxon>
    </lineage>
</organism>
<proteinExistence type="predicted"/>
<sequence length="96" mass="10594">MDMATNVMEKVYETLMCSPGMNEAVKVDLKINRKTILLLNNVIDNSLNPDAENQTGSLLKMLPQEAAAELKELAEECLKKAGLTELSEKIKSLSVK</sequence>
<evidence type="ECO:0000313" key="1">
    <source>
        <dbReference type="EMBL" id="MFD0795484.1"/>
    </source>
</evidence>
<dbReference type="EMBL" id="JBHTHZ010000014">
    <property type="protein sequence ID" value="MFD0795484.1"/>
    <property type="molecule type" value="Genomic_DNA"/>
</dbReference>
<dbReference type="Proteomes" id="UP001597010">
    <property type="component" value="Unassembled WGS sequence"/>
</dbReference>
<protein>
    <submittedName>
        <fullName evidence="1">Uncharacterized protein</fullName>
    </submittedName>
</protein>
<evidence type="ECO:0000313" key="2">
    <source>
        <dbReference type="Proteomes" id="UP001597010"/>
    </source>
</evidence>
<comment type="caution">
    <text evidence="1">The sequence shown here is derived from an EMBL/GenBank/DDBJ whole genome shotgun (WGS) entry which is preliminary data.</text>
</comment>
<keyword evidence="2" id="KW-1185">Reference proteome</keyword>
<accession>A0ABW3AYR7</accession>
<gene>
    <name evidence="1" type="ORF">ACFQZX_17815</name>
</gene>
<name>A0ABW3AYR7_9SPHI</name>
<dbReference type="RefSeq" id="WP_377117929.1">
    <property type="nucleotide sequence ID" value="NZ_JBHTHZ010000014.1"/>
</dbReference>
<reference evidence="2" key="1">
    <citation type="journal article" date="2019" name="Int. J. Syst. Evol. Microbiol.">
        <title>The Global Catalogue of Microorganisms (GCM) 10K type strain sequencing project: providing services to taxonomists for standard genome sequencing and annotation.</title>
        <authorList>
            <consortium name="The Broad Institute Genomics Platform"/>
            <consortium name="The Broad Institute Genome Sequencing Center for Infectious Disease"/>
            <person name="Wu L."/>
            <person name="Ma J."/>
        </authorList>
    </citation>
    <scope>NUCLEOTIDE SEQUENCE [LARGE SCALE GENOMIC DNA]</scope>
    <source>
        <strain evidence="2">CCUG 61484</strain>
    </source>
</reference>